<organism evidence="2 3">
    <name type="scientific">Candidatus Lloydbacteria bacterium RIFCSPHIGHO2_01_FULL_41_20</name>
    <dbReference type="NCBI Taxonomy" id="1798657"/>
    <lineage>
        <taxon>Bacteria</taxon>
        <taxon>Candidatus Lloydiibacteriota</taxon>
    </lineage>
</organism>
<dbReference type="EMBL" id="MHLH01000012">
    <property type="protein sequence ID" value="OGZ04025.1"/>
    <property type="molecule type" value="Genomic_DNA"/>
</dbReference>
<proteinExistence type="predicted"/>
<gene>
    <name evidence="2" type="ORF">A2648_00285</name>
</gene>
<evidence type="ECO:0000313" key="2">
    <source>
        <dbReference type="EMBL" id="OGZ04025.1"/>
    </source>
</evidence>
<accession>A0A1G2CRL7</accession>
<protein>
    <submittedName>
        <fullName evidence="2">Uncharacterized protein</fullName>
    </submittedName>
</protein>
<dbReference type="AlphaFoldDB" id="A0A1G2CRL7"/>
<evidence type="ECO:0000313" key="3">
    <source>
        <dbReference type="Proteomes" id="UP000178841"/>
    </source>
</evidence>
<reference evidence="2 3" key="1">
    <citation type="journal article" date="2016" name="Nat. Commun.">
        <title>Thousands of microbial genomes shed light on interconnected biogeochemical processes in an aquifer system.</title>
        <authorList>
            <person name="Anantharaman K."/>
            <person name="Brown C.T."/>
            <person name="Hug L.A."/>
            <person name="Sharon I."/>
            <person name="Castelle C.J."/>
            <person name="Probst A.J."/>
            <person name="Thomas B.C."/>
            <person name="Singh A."/>
            <person name="Wilkins M.J."/>
            <person name="Karaoz U."/>
            <person name="Brodie E.L."/>
            <person name="Williams K.H."/>
            <person name="Hubbard S.S."/>
            <person name="Banfield J.F."/>
        </authorList>
    </citation>
    <scope>NUCLEOTIDE SEQUENCE [LARGE SCALE GENOMIC DNA]</scope>
</reference>
<sequence length="88" mass="10471">MSAVLKVHAFAHELAFPMCCFKARNQKSMKWKAVSYTEIEKVTCVPCKKKAKEKIRFWEERKEEARKRDEQERGHRQNMNLRSVDIGD</sequence>
<evidence type="ECO:0000256" key="1">
    <source>
        <dbReference type="SAM" id="MobiDB-lite"/>
    </source>
</evidence>
<feature type="compositionally biased region" description="Basic and acidic residues" evidence="1">
    <location>
        <begin position="62"/>
        <end position="75"/>
    </location>
</feature>
<feature type="region of interest" description="Disordered" evidence="1">
    <location>
        <begin position="62"/>
        <end position="88"/>
    </location>
</feature>
<dbReference type="Proteomes" id="UP000178841">
    <property type="component" value="Unassembled WGS sequence"/>
</dbReference>
<name>A0A1G2CRL7_9BACT</name>
<comment type="caution">
    <text evidence="2">The sequence shown here is derived from an EMBL/GenBank/DDBJ whole genome shotgun (WGS) entry which is preliminary data.</text>
</comment>